<keyword evidence="1" id="KW-0812">Transmembrane</keyword>
<proteinExistence type="predicted"/>
<feature type="transmembrane region" description="Helical" evidence="1">
    <location>
        <begin position="98"/>
        <end position="120"/>
    </location>
</feature>
<keyword evidence="3" id="KW-1185">Reference proteome</keyword>
<feature type="transmembrane region" description="Helical" evidence="1">
    <location>
        <begin position="59"/>
        <end position="86"/>
    </location>
</feature>
<protein>
    <recommendedName>
        <fullName evidence="4">DUF2975 family protein</fullName>
    </recommendedName>
</protein>
<reference evidence="2 3" key="1">
    <citation type="submission" date="2019-06" db="EMBL/GenBank/DDBJ databases">
        <title>Genomic Encyclopedia of Archaeal and Bacterial Type Strains, Phase II (KMG-II): from individual species to whole genera.</title>
        <authorList>
            <person name="Goeker M."/>
        </authorList>
    </citation>
    <scope>NUCLEOTIDE SEQUENCE [LARGE SCALE GENOMIC DNA]</scope>
    <source>
        <strain evidence="2 3">DSM 18423</strain>
    </source>
</reference>
<evidence type="ECO:0000313" key="3">
    <source>
        <dbReference type="Proteomes" id="UP000320582"/>
    </source>
</evidence>
<accession>A0A543K5U9</accession>
<keyword evidence="1" id="KW-1133">Transmembrane helix</keyword>
<dbReference type="EMBL" id="VFPT01000002">
    <property type="protein sequence ID" value="TQM90450.1"/>
    <property type="molecule type" value="Genomic_DNA"/>
</dbReference>
<organism evidence="2 3">
    <name type="scientific">Roseinatronobacter monicus</name>
    <dbReference type="NCBI Taxonomy" id="393481"/>
    <lineage>
        <taxon>Bacteria</taxon>
        <taxon>Pseudomonadati</taxon>
        <taxon>Pseudomonadota</taxon>
        <taxon>Alphaproteobacteria</taxon>
        <taxon>Rhodobacterales</taxon>
        <taxon>Paracoccaceae</taxon>
        <taxon>Roseinatronobacter</taxon>
    </lineage>
</organism>
<evidence type="ECO:0000256" key="1">
    <source>
        <dbReference type="SAM" id="Phobius"/>
    </source>
</evidence>
<evidence type="ECO:0000313" key="2">
    <source>
        <dbReference type="EMBL" id="TQM90450.1"/>
    </source>
</evidence>
<dbReference type="InterPro" id="IPR021354">
    <property type="entry name" value="DUF2975"/>
</dbReference>
<comment type="caution">
    <text evidence="2">The sequence shown here is derived from an EMBL/GenBank/DDBJ whole genome shotgun (WGS) entry which is preliminary data.</text>
</comment>
<dbReference type="OrthoDB" id="7849390at2"/>
<dbReference type="Proteomes" id="UP000320582">
    <property type="component" value="Unassembled WGS sequence"/>
</dbReference>
<name>A0A543K5U9_9RHOB</name>
<feature type="transmembrane region" description="Helical" evidence="1">
    <location>
        <begin position="140"/>
        <end position="161"/>
    </location>
</feature>
<sequence>MQRIQRMATALLPVMGVFCLFYVIFTGHDALDLAILTPERWLESRYADPQAQIAQSTRIIAAFAMLSPVIAGLVAVFMAIYVLNLVRQGVLFDERIAQGFRVAGVATAVSGILGMAISWLRPTILSWHNQGGALAPDVFFHSDTAGLIVCGAMFWLVGWIMREAIRIADDNEGFV</sequence>
<dbReference type="RefSeq" id="WP_142084912.1">
    <property type="nucleotide sequence ID" value="NZ_VFPT01000002.1"/>
</dbReference>
<evidence type="ECO:0008006" key="4">
    <source>
        <dbReference type="Google" id="ProtNLM"/>
    </source>
</evidence>
<gene>
    <name evidence="2" type="ORF">BD293_3836</name>
</gene>
<dbReference type="AlphaFoldDB" id="A0A543K5U9"/>
<feature type="transmembrane region" description="Helical" evidence="1">
    <location>
        <begin position="7"/>
        <end position="25"/>
    </location>
</feature>
<keyword evidence="1" id="KW-0472">Membrane</keyword>
<dbReference type="Pfam" id="PF11188">
    <property type="entry name" value="DUF2975"/>
    <property type="match status" value="1"/>
</dbReference>